<feature type="chain" id="PRO_5046121403" evidence="1">
    <location>
        <begin position="25"/>
        <end position="183"/>
    </location>
</feature>
<organism evidence="2 3">
    <name type="scientific">Pontibacter populi</name>
    <dbReference type="NCBI Taxonomy" id="890055"/>
    <lineage>
        <taxon>Bacteria</taxon>
        <taxon>Pseudomonadati</taxon>
        <taxon>Bacteroidota</taxon>
        <taxon>Cytophagia</taxon>
        <taxon>Cytophagales</taxon>
        <taxon>Hymenobacteraceae</taxon>
        <taxon>Pontibacter</taxon>
    </lineage>
</organism>
<comment type="caution">
    <text evidence="2">The sequence shown here is derived from an EMBL/GenBank/DDBJ whole genome shotgun (WGS) entry which is preliminary data.</text>
</comment>
<accession>A0ABV1RP85</accession>
<dbReference type="EMBL" id="JBEOKT010000001">
    <property type="protein sequence ID" value="MER2996194.1"/>
    <property type="molecule type" value="Genomic_DNA"/>
</dbReference>
<proteinExistence type="predicted"/>
<dbReference type="Proteomes" id="UP001476807">
    <property type="component" value="Unassembled WGS sequence"/>
</dbReference>
<protein>
    <submittedName>
        <fullName evidence="2">Uncharacterized protein</fullName>
    </submittedName>
</protein>
<keyword evidence="3" id="KW-1185">Reference proteome</keyword>
<reference evidence="2 3" key="1">
    <citation type="submission" date="2024-06" db="EMBL/GenBank/DDBJ databases">
        <title>Pontibacter populi HYL7-15.</title>
        <authorList>
            <person name="Kim M.K."/>
        </authorList>
    </citation>
    <scope>NUCLEOTIDE SEQUENCE [LARGE SCALE GENOMIC DNA]</scope>
    <source>
        <strain evidence="2 3">HYL7-15</strain>
    </source>
</reference>
<name>A0ABV1RP85_9BACT</name>
<sequence>MSRFIILLLSIALLAGCGTSKTPASSSAETFQGLLAAHCVKSYAGTTIFPSDGTDPFAGKALVMHVQTCSDTETRIPFSVGEDRSRTWVLTRLPEGLQLKHDHRHEDGTPDEITMYGGISTQAPDALQQRFPADTYTAELIPAAATNEWTMAISPDGKIFSYILKRDGKMRYQADFDLTKPLN</sequence>
<dbReference type="PROSITE" id="PS51257">
    <property type="entry name" value="PROKAR_LIPOPROTEIN"/>
    <property type="match status" value="1"/>
</dbReference>
<gene>
    <name evidence="2" type="ORF">ABS362_01475</name>
</gene>
<feature type="signal peptide" evidence="1">
    <location>
        <begin position="1"/>
        <end position="24"/>
    </location>
</feature>
<evidence type="ECO:0000256" key="1">
    <source>
        <dbReference type="SAM" id="SignalP"/>
    </source>
</evidence>
<keyword evidence="1" id="KW-0732">Signal</keyword>
<dbReference type="RefSeq" id="WP_350410356.1">
    <property type="nucleotide sequence ID" value="NZ_JBEOKT010000001.1"/>
</dbReference>
<evidence type="ECO:0000313" key="3">
    <source>
        <dbReference type="Proteomes" id="UP001476807"/>
    </source>
</evidence>
<evidence type="ECO:0000313" key="2">
    <source>
        <dbReference type="EMBL" id="MER2996194.1"/>
    </source>
</evidence>